<proteinExistence type="predicted"/>
<dbReference type="EMBL" id="KQ763659">
    <property type="protein sequence ID" value="OAD54896.1"/>
    <property type="molecule type" value="Genomic_DNA"/>
</dbReference>
<keyword evidence="2" id="KW-1185">Reference proteome</keyword>
<accession>A0A310SLV9</accession>
<dbReference type="AlphaFoldDB" id="A0A310SLV9"/>
<protein>
    <submittedName>
        <fullName evidence="1">Uncharacterized protein</fullName>
    </submittedName>
</protein>
<evidence type="ECO:0000313" key="2">
    <source>
        <dbReference type="Proteomes" id="UP000250275"/>
    </source>
</evidence>
<organism evidence="1 2">
    <name type="scientific">Eufriesea mexicana</name>
    <dbReference type="NCBI Taxonomy" id="516756"/>
    <lineage>
        <taxon>Eukaryota</taxon>
        <taxon>Metazoa</taxon>
        <taxon>Ecdysozoa</taxon>
        <taxon>Arthropoda</taxon>
        <taxon>Hexapoda</taxon>
        <taxon>Insecta</taxon>
        <taxon>Pterygota</taxon>
        <taxon>Neoptera</taxon>
        <taxon>Endopterygota</taxon>
        <taxon>Hymenoptera</taxon>
        <taxon>Apocrita</taxon>
        <taxon>Aculeata</taxon>
        <taxon>Apoidea</taxon>
        <taxon>Anthophila</taxon>
        <taxon>Apidae</taxon>
        <taxon>Eufriesea</taxon>
    </lineage>
</organism>
<dbReference type="Proteomes" id="UP000250275">
    <property type="component" value="Unassembled WGS sequence"/>
</dbReference>
<gene>
    <name evidence="1" type="ORF">WN48_05907</name>
</gene>
<sequence>MMKNIPRSSRPRIWCPKEDYRDEDGISMSATSGSSSCQYGKQMQAVVHWGTKGMQQGDLYVLEPSKLVIDDPKLARYSIRWDNSGLGVSMSKLREIGAAPIH</sequence>
<reference evidence="1 2" key="1">
    <citation type="submission" date="2015-07" db="EMBL/GenBank/DDBJ databases">
        <title>The genome of Eufriesea mexicana.</title>
        <authorList>
            <person name="Pan H."/>
            <person name="Kapheim K."/>
        </authorList>
    </citation>
    <scope>NUCLEOTIDE SEQUENCE [LARGE SCALE GENOMIC DNA]</scope>
    <source>
        <strain evidence="1">0111107269</strain>
        <tissue evidence="1">Whole body</tissue>
    </source>
</reference>
<name>A0A310SLV9_9HYME</name>
<evidence type="ECO:0000313" key="1">
    <source>
        <dbReference type="EMBL" id="OAD54896.1"/>
    </source>
</evidence>